<sequence length="340" mass="36695">MNTKLIPLFSISGLTLFSISGLIYLKTKDVPVVSPVSQPTSSPRRSLPGEGGTQVPKSIEHYLLTSQQFFTQALDAQNQKKSPETVTNLLNRSLTFANESIKVFPNDFRAYLQRGQIYQSLVSSQIQLLDPAISDYLTASKLNPNSAEITRTLAELFAKKGDAQNTLTYLSQTVSLQPTTAQNFYDLAKIQQQMGQIRNAVTTYDQLLSILTDPTQKTQVLAEKSALEQLAAQSKGVMPYAPSSISPEPSAKADEPIIQASLPNTGLIIASPETTTDVLVNGQTDSNSLSGNATLSAGQSQISIQNTTLTPSSQVYVSIISGGKNQTLEVISKSKDSFTV</sequence>
<dbReference type="AlphaFoldDB" id="A0A2M7ARV9"/>
<evidence type="ECO:0000313" key="3">
    <source>
        <dbReference type="EMBL" id="PIU73354.1"/>
    </source>
</evidence>
<evidence type="ECO:0000313" key="4">
    <source>
        <dbReference type="Proteomes" id="UP000231407"/>
    </source>
</evidence>
<organism evidence="3 4">
    <name type="scientific">Candidatus Shapirobacteria bacterium CG06_land_8_20_14_3_00_40_12</name>
    <dbReference type="NCBI Taxonomy" id="1974881"/>
    <lineage>
        <taxon>Bacteria</taxon>
        <taxon>Candidatus Shapironibacteriota</taxon>
    </lineage>
</organism>
<reference evidence="4" key="1">
    <citation type="submission" date="2017-09" db="EMBL/GenBank/DDBJ databases">
        <title>Depth-based differentiation of microbial function through sediment-hosted aquifers and enrichment of novel symbionts in the deep terrestrial subsurface.</title>
        <authorList>
            <person name="Probst A.J."/>
            <person name="Ladd B."/>
            <person name="Jarett J.K."/>
            <person name="Geller-Mcgrath D.E."/>
            <person name="Sieber C.M.K."/>
            <person name="Emerson J.B."/>
            <person name="Anantharaman K."/>
            <person name="Thomas B.C."/>
            <person name="Malmstrom R."/>
            <person name="Stieglmeier M."/>
            <person name="Klingl A."/>
            <person name="Woyke T."/>
            <person name="Ryan C.M."/>
            <person name="Banfield J.F."/>
        </authorList>
    </citation>
    <scope>NUCLEOTIDE SEQUENCE [LARGE SCALE GENOMIC DNA]</scope>
</reference>
<accession>A0A2M7ARV9</accession>
<protein>
    <submittedName>
        <fullName evidence="3">Uncharacterized protein</fullName>
    </submittedName>
</protein>
<proteinExistence type="predicted"/>
<dbReference type="EMBL" id="PEWA01000035">
    <property type="protein sequence ID" value="PIU73354.1"/>
    <property type="molecule type" value="Genomic_DNA"/>
</dbReference>
<gene>
    <name evidence="3" type="ORF">COS78_02760</name>
</gene>
<dbReference type="SUPFAM" id="SSF48452">
    <property type="entry name" value="TPR-like"/>
    <property type="match status" value="1"/>
</dbReference>
<name>A0A2M7ARV9_9BACT</name>
<dbReference type="Gene3D" id="1.25.40.10">
    <property type="entry name" value="Tetratricopeptide repeat domain"/>
    <property type="match status" value="1"/>
</dbReference>
<dbReference type="InterPro" id="IPR011990">
    <property type="entry name" value="TPR-like_helical_dom_sf"/>
</dbReference>
<evidence type="ECO:0000256" key="1">
    <source>
        <dbReference type="ARBA" id="ARBA00022737"/>
    </source>
</evidence>
<dbReference type="Proteomes" id="UP000231407">
    <property type="component" value="Unassembled WGS sequence"/>
</dbReference>
<dbReference type="InterPro" id="IPR050498">
    <property type="entry name" value="Ycf3"/>
</dbReference>
<comment type="caution">
    <text evidence="3">The sequence shown here is derived from an EMBL/GenBank/DDBJ whole genome shotgun (WGS) entry which is preliminary data.</text>
</comment>
<evidence type="ECO:0000256" key="2">
    <source>
        <dbReference type="ARBA" id="ARBA00022803"/>
    </source>
</evidence>
<keyword evidence="1" id="KW-0677">Repeat</keyword>
<dbReference type="PANTHER" id="PTHR44858:SF1">
    <property type="entry name" value="UDP-N-ACETYLGLUCOSAMINE--PEPTIDE N-ACETYLGLUCOSAMINYLTRANSFERASE SPINDLY-RELATED"/>
    <property type="match status" value="1"/>
</dbReference>
<feature type="non-terminal residue" evidence="3">
    <location>
        <position position="340"/>
    </location>
</feature>
<keyword evidence="2" id="KW-0802">TPR repeat</keyword>
<dbReference type="PANTHER" id="PTHR44858">
    <property type="entry name" value="TETRATRICOPEPTIDE REPEAT PROTEIN 6"/>
    <property type="match status" value="1"/>
</dbReference>